<keyword evidence="1" id="KW-0472">Membrane</keyword>
<feature type="transmembrane region" description="Helical" evidence="1">
    <location>
        <begin position="244"/>
        <end position="267"/>
    </location>
</feature>
<feature type="non-terminal residue" evidence="2">
    <location>
        <position position="1"/>
    </location>
</feature>
<sequence>PIRGSRMQTMSQQSQAQILESHSNLSHILEDRTHWSMRLLAEYPISLYVLVLVPALAQLAPMLVLATTTTRTATTSFNLVCNWLYTLLALGSVFLLGKALRSADFHLATSRLHLFVADFKLRWSEVSGKEWRKYLLAWCLMVFVAVASQVLQAWSVESDSGNDPVAKALQHVIEALSVFSFAVSSAIVMLAAYLQSHLLLGLDKSLDCWCCQVVNSMEFAPAVQSWNAMQALLKCISRELASTFLSLQILSSLGFVYFLAAAVTWIFREEPEILHTVVEGLASLPLVWLFLLGMRVCMHGADLTEKCRAIPAFVNQIPTNLDVDLDRQYLVRFITDSSAGFAVNDVKLTQELFMKQMIVFAGLLSGLVSIFSRLYF</sequence>
<name>A0A812K102_9DINO</name>
<feature type="transmembrane region" description="Helical" evidence="1">
    <location>
        <begin position="175"/>
        <end position="194"/>
    </location>
</feature>
<feature type="transmembrane region" description="Helical" evidence="1">
    <location>
        <begin position="134"/>
        <end position="155"/>
    </location>
</feature>
<evidence type="ECO:0000313" key="2">
    <source>
        <dbReference type="EMBL" id="CAE7221392.1"/>
    </source>
</evidence>
<accession>A0A812K102</accession>
<feature type="transmembrane region" description="Helical" evidence="1">
    <location>
        <begin position="273"/>
        <end position="292"/>
    </location>
</feature>
<protein>
    <recommendedName>
        <fullName evidence="4">Gustatory receptor</fullName>
    </recommendedName>
</protein>
<dbReference type="EMBL" id="CAJNDS010000595">
    <property type="protein sequence ID" value="CAE7221392.1"/>
    <property type="molecule type" value="Genomic_DNA"/>
</dbReference>
<gene>
    <name evidence="2" type="ORF">SNAT2548_LOCUS8157</name>
</gene>
<keyword evidence="1" id="KW-1133">Transmembrane helix</keyword>
<organism evidence="2 3">
    <name type="scientific">Symbiodinium natans</name>
    <dbReference type="NCBI Taxonomy" id="878477"/>
    <lineage>
        <taxon>Eukaryota</taxon>
        <taxon>Sar</taxon>
        <taxon>Alveolata</taxon>
        <taxon>Dinophyceae</taxon>
        <taxon>Suessiales</taxon>
        <taxon>Symbiodiniaceae</taxon>
        <taxon>Symbiodinium</taxon>
    </lineage>
</organism>
<evidence type="ECO:0008006" key="4">
    <source>
        <dbReference type="Google" id="ProtNLM"/>
    </source>
</evidence>
<feature type="transmembrane region" description="Helical" evidence="1">
    <location>
        <begin position="45"/>
        <end position="65"/>
    </location>
</feature>
<dbReference type="OrthoDB" id="429155at2759"/>
<dbReference type="Proteomes" id="UP000604046">
    <property type="component" value="Unassembled WGS sequence"/>
</dbReference>
<reference evidence="2" key="1">
    <citation type="submission" date="2021-02" db="EMBL/GenBank/DDBJ databases">
        <authorList>
            <person name="Dougan E. K."/>
            <person name="Rhodes N."/>
            <person name="Thang M."/>
            <person name="Chan C."/>
        </authorList>
    </citation>
    <scope>NUCLEOTIDE SEQUENCE</scope>
</reference>
<comment type="caution">
    <text evidence="2">The sequence shown here is derived from an EMBL/GenBank/DDBJ whole genome shotgun (WGS) entry which is preliminary data.</text>
</comment>
<feature type="transmembrane region" description="Helical" evidence="1">
    <location>
        <begin position="357"/>
        <end position="375"/>
    </location>
</feature>
<feature type="transmembrane region" description="Helical" evidence="1">
    <location>
        <begin position="77"/>
        <end position="97"/>
    </location>
</feature>
<keyword evidence="3" id="KW-1185">Reference proteome</keyword>
<evidence type="ECO:0000256" key="1">
    <source>
        <dbReference type="SAM" id="Phobius"/>
    </source>
</evidence>
<evidence type="ECO:0000313" key="3">
    <source>
        <dbReference type="Proteomes" id="UP000604046"/>
    </source>
</evidence>
<dbReference type="AlphaFoldDB" id="A0A812K102"/>
<proteinExistence type="predicted"/>
<keyword evidence="1" id="KW-0812">Transmembrane</keyword>